<gene>
    <name evidence="6" type="ORF">g.5719</name>
</gene>
<organism evidence="6">
    <name type="scientific">Homalodisca liturata</name>
    <dbReference type="NCBI Taxonomy" id="320908"/>
    <lineage>
        <taxon>Eukaryota</taxon>
        <taxon>Metazoa</taxon>
        <taxon>Ecdysozoa</taxon>
        <taxon>Arthropoda</taxon>
        <taxon>Hexapoda</taxon>
        <taxon>Insecta</taxon>
        <taxon>Pterygota</taxon>
        <taxon>Neoptera</taxon>
        <taxon>Paraneoptera</taxon>
        <taxon>Hemiptera</taxon>
        <taxon>Auchenorrhyncha</taxon>
        <taxon>Membracoidea</taxon>
        <taxon>Cicadellidae</taxon>
        <taxon>Cicadellinae</taxon>
        <taxon>Proconiini</taxon>
        <taxon>Homalodisca</taxon>
    </lineage>
</organism>
<dbReference type="EMBL" id="GECU01030637">
    <property type="protein sequence ID" value="JAS77069.1"/>
    <property type="molecule type" value="Transcribed_RNA"/>
</dbReference>
<evidence type="ECO:0000256" key="5">
    <source>
        <dbReference type="ARBA" id="ARBA00023180"/>
    </source>
</evidence>
<proteinExistence type="inferred from homology"/>
<dbReference type="AlphaFoldDB" id="A0A1B6HQW2"/>
<dbReference type="PANTHER" id="PTHR13234">
    <property type="entry name" value="GAMMA-INTERFERON INDUCIBLE LYSOSOMAL THIOL REDUCTASE GILT"/>
    <property type="match status" value="1"/>
</dbReference>
<evidence type="ECO:0000256" key="1">
    <source>
        <dbReference type="ARBA" id="ARBA00004613"/>
    </source>
</evidence>
<sequence length="234" mass="25979">LDVVKYSSDSPGEMEFSMNRLVVFAACLVLVSGAALEKRNSVKLTVFYESYCPDCIEFITTQLMSTWEYFKQHLQLDLVPFGNAEQTYDHGHFKFTCQHGPKECVGNILHSCAIHEACGNKGTFHCPVHKLKMPMNYINCVVQQQDQQAASDKCATDAGLTPDVINKCANSKLGEVLESRYGNETKAFRPKVNYVAFIAVNDKHDANIQNQAETDLKGLICSLSPSPVQIACSQ</sequence>
<comment type="subcellular location">
    <subcellularLocation>
        <location evidence="1">Secreted</location>
    </subcellularLocation>
</comment>
<accession>A0A1B6HQW2</accession>
<dbReference type="Pfam" id="PF03227">
    <property type="entry name" value="GILT"/>
    <property type="match status" value="1"/>
</dbReference>
<dbReference type="GO" id="GO:0016671">
    <property type="term" value="F:oxidoreductase activity, acting on a sulfur group of donors, disulfide as acceptor"/>
    <property type="evidence" value="ECO:0007669"/>
    <property type="project" value="InterPro"/>
</dbReference>
<feature type="non-terminal residue" evidence="6">
    <location>
        <position position="1"/>
    </location>
</feature>
<evidence type="ECO:0000256" key="4">
    <source>
        <dbReference type="ARBA" id="ARBA00022729"/>
    </source>
</evidence>
<evidence type="ECO:0008006" key="7">
    <source>
        <dbReference type="Google" id="ProtNLM"/>
    </source>
</evidence>
<dbReference type="InterPro" id="IPR004911">
    <property type="entry name" value="Interferon-induced_GILT"/>
</dbReference>
<reference evidence="6" key="1">
    <citation type="submission" date="2015-11" db="EMBL/GenBank/DDBJ databases">
        <title>De novo transcriptome assembly of four potential Pierce s Disease insect vectors from Arizona vineyards.</title>
        <authorList>
            <person name="Tassone E.E."/>
        </authorList>
    </citation>
    <scope>NUCLEOTIDE SEQUENCE</scope>
</reference>
<evidence type="ECO:0000256" key="2">
    <source>
        <dbReference type="ARBA" id="ARBA00005679"/>
    </source>
</evidence>
<dbReference type="GO" id="GO:0005576">
    <property type="term" value="C:extracellular region"/>
    <property type="evidence" value="ECO:0007669"/>
    <property type="project" value="UniProtKB-SubCell"/>
</dbReference>
<name>A0A1B6HQW2_9HEMI</name>
<dbReference type="PANTHER" id="PTHR13234:SF8">
    <property type="entry name" value="GAMMA-INTERFERON-INDUCIBLE LYSOSOMAL THIOL REDUCTASE"/>
    <property type="match status" value="1"/>
</dbReference>
<comment type="similarity">
    <text evidence="2">Belongs to the GILT family.</text>
</comment>
<protein>
    <recommendedName>
        <fullName evidence="7">Saposin A-type domain-containing protein</fullName>
    </recommendedName>
</protein>
<keyword evidence="3" id="KW-0964">Secreted</keyword>
<keyword evidence="5" id="KW-0325">Glycoprotein</keyword>
<evidence type="ECO:0000256" key="3">
    <source>
        <dbReference type="ARBA" id="ARBA00022525"/>
    </source>
</evidence>
<keyword evidence="4" id="KW-0732">Signal</keyword>
<evidence type="ECO:0000313" key="6">
    <source>
        <dbReference type="EMBL" id="JAS77069.1"/>
    </source>
</evidence>